<dbReference type="NCBIfam" id="TIGR01643">
    <property type="entry name" value="YD_repeat_2x"/>
    <property type="match status" value="9"/>
</dbReference>
<dbReference type="InterPro" id="IPR056823">
    <property type="entry name" value="TEN-like_YD-shell"/>
</dbReference>
<dbReference type="Gene3D" id="2.180.10.10">
    <property type="entry name" value="RHS repeat-associated core"/>
    <property type="match status" value="5"/>
</dbReference>
<keyword evidence="1" id="KW-0677">Repeat</keyword>
<proteinExistence type="predicted"/>
<feature type="region of interest" description="Disordered" evidence="2">
    <location>
        <begin position="1753"/>
        <end position="1779"/>
    </location>
</feature>
<feature type="domain" description="DUF6531" evidence="4">
    <location>
        <begin position="322"/>
        <end position="394"/>
    </location>
</feature>
<evidence type="ECO:0000259" key="4">
    <source>
        <dbReference type="Pfam" id="PF20148"/>
    </source>
</evidence>
<dbReference type="STRING" id="33888.A6122_1188"/>
<dbReference type="PATRIC" id="fig|33888.3.peg.1310"/>
<feature type="domain" description="Teneurin-like YD-shell" evidence="5">
    <location>
        <begin position="527"/>
        <end position="704"/>
    </location>
</feature>
<reference evidence="6 7" key="1">
    <citation type="submission" date="2016-05" db="EMBL/GenBank/DDBJ databases">
        <title>Complete genome sequence of Rathayibacter tritici NCPPB 1953.</title>
        <authorList>
            <person name="Park J."/>
            <person name="Lee H.-H."/>
            <person name="Lee S.-W."/>
            <person name="Seo Y.-S."/>
        </authorList>
    </citation>
    <scope>NUCLEOTIDE SEQUENCE [LARGE SCALE GENOMIC DNA]</scope>
    <source>
        <strain evidence="6 7">NCPPB 1953</strain>
    </source>
</reference>
<dbReference type="SUPFAM" id="SSF69304">
    <property type="entry name" value="Tricorn protease N-terminal domain"/>
    <property type="match status" value="1"/>
</dbReference>
<protein>
    <submittedName>
        <fullName evidence="6">Uncharacterized protein</fullName>
    </submittedName>
</protein>
<feature type="region of interest" description="Disordered" evidence="2">
    <location>
        <begin position="174"/>
        <end position="200"/>
    </location>
</feature>
<feature type="domain" description="Bacterial EndoU nuclease" evidence="3">
    <location>
        <begin position="1764"/>
        <end position="1855"/>
    </location>
</feature>
<dbReference type="InterPro" id="IPR031325">
    <property type="entry name" value="RHS_repeat"/>
</dbReference>
<dbReference type="RefSeq" id="WP_068252818.1">
    <property type="nucleotide sequence ID" value="NZ_CP015515.1"/>
</dbReference>
<evidence type="ECO:0000313" key="7">
    <source>
        <dbReference type="Proteomes" id="UP000077071"/>
    </source>
</evidence>
<dbReference type="InterPro" id="IPR050708">
    <property type="entry name" value="T6SS_VgrG/RHS"/>
</dbReference>
<feature type="compositionally biased region" description="Gly residues" evidence="2">
    <location>
        <begin position="185"/>
        <end position="195"/>
    </location>
</feature>
<dbReference type="PANTHER" id="PTHR32305">
    <property type="match status" value="1"/>
</dbReference>
<accession>A0A169BXS9</accession>
<dbReference type="InterPro" id="IPR006530">
    <property type="entry name" value="YD"/>
</dbReference>
<dbReference type="GO" id="GO:0004519">
    <property type="term" value="F:endonuclease activity"/>
    <property type="evidence" value="ECO:0007669"/>
    <property type="project" value="InterPro"/>
</dbReference>
<dbReference type="Proteomes" id="UP000077071">
    <property type="component" value="Chromosome"/>
</dbReference>
<keyword evidence="7" id="KW-1185">Reference proteome</keyword>
<dbReference type="Pfam" id="PF05593">
    <property type="entry name" value="RHS_repeat"/>
    <property type="match status" value="4"/>
</dbReference>
<feature type="region of interest" description="Disordered" evidence="2">
    <location>
        <begin position="1443"/>
        <end position="1464"/>
    </location>
</feature>
<organism evidence="6 7">
    <name type="scientific">Rathayibacter tritici</name>
    <dbReference type="NCBI Taxonomy" id="33888"/>
    <lineage>
        <taxon>Bacteria</taxon>
        <taxon>Bacillati</taxon>
        <taxon>Actinomycetota</taxon>
        <taxon>Actinomycetes</taxon>
        <taxon>Micrococcales</taxon>
        <taxon>Microbacteriaceae</taxon>
        <taxon>Rathayibacter</taxon>
    </lineage>
</organism>
<dbReference type="InterPro" id="IPR029501">
    <property type="entry name" value="EndoU_bac"/>
</dbReference>
<name>A0A169BXS9_9MICO</name>
<dbReference type="InterPro" id="IPR022385">
    <property type="entry name" value="Rhs_assc_core"/>
</dbReference>
<dbReference type="EMBL" id="CP015515">
    <property type="protein sequence ID" value="AND16335.1"/>
    <property type="molecule type" value="Genomic_DNA"/>
</dbReference>
<evidence type="ECO:0000313" key="6">
    <source>
        <dbReference type="EMBL" id="AND16335.1"/>
    </source>
</evidence>
<evidence type="ECO:0000256" key="1">
    <source>
        <dbReference type="ARBA" id="ARBA00022737"/>
    </source>
</evidence>
<dbReference type="NCBIfam" id="TIGR03696">
    <property type="entry name" value="Rhs_assc_core"/>
    <property type="match status" value="1"/>
</dbReference>
<dbReference type="Pfam" id="PF20148">
    <property type="entry name" value="DUF6531"/>
    <property type="match status" value="1"/>
</dbReference>
<feature type="compositionally biased region" description="Basic and acidic residues" evidence="2">
    <location>
        <begin position="1769"/>
        <end position="1779"/>
    </location>
</feature>
<gene>
    <name evidence="6" type="ORF">A6122_1188</name>
</gene>
<sequence length="1856" mass="196300">MRFSADRDRDVRAAGAGAGATSAGFIAGARGVTVADLGAIEENVVFSHATAEQLTGAVRSAAATIEGQAGSRAALVTAASAEFRGWFAELFAENARVASADAGELVGRLREVGDAVQQLAREALAEQKRRLVAREWKRQQYARNLLEHLHDGLFGEEEPPVGPPATPLCVSVDPSPIKSRQNPLPGGGGGGGGGTTSARPEDLRSFADSSRTANVELRGALASVRGWLAEFATSCRWGALAADAVVTGFEQWLSANDQDVTWAGTIAEAFTAAGGEGSVIALPDAALAVALTSAGVSLVRQDLIIAPPQAFGAPPTTGYADDPVNTATGNFLETEVDLGFAGGSAAVRFARAYNSLDDHVGAFGRGWSSEAEVRLRLADDGATLVLADGRETVFPRRDDGWDRADGENLWLDRVGDALLVSDNAGGRWEFSASGIWRASSTGPGTRVSGERDAEGRLSALQHERGRRIDVVWAGERIAALQASDGRRVHFEYEGGVLVSATGPAGTRRYGWSEAGLLESVTDTAGVAEVRNRYDSRRRVVAQTSPFGRTTRFAYLPGRITVASDEDGTRANSWVADARGRLVGVLDPAGRRQSMSFDAHGNLLSATERDGATTVHAYDARGHRLRSKTPSGADVTVGWDDHDRVTTVVAESGAVTHYEYAEDADRNPSLVVDPEGGRTALQWTDGLLTEIVDPVGVRLRFGYDRFGDLIATTDADGGTARLERDEAGRVVAAVTPSGAVTRFRYDAAGRLLSTRDALGATWRYEYDTGGRRIAVVDPLGARTTIEHGEHGAPVTTVDPLGRAVSRVLDDVGLVSETILPDGSSWRFGHDALSRLTETVDPSGGVWRREHNATGALTATIDPTGVRRGLHHEPQSLRIDDGGAQQLSRFDSLGRLVRVEEQDETVALASYDLCGRPVELVDGEGSVTVLRRDAAGRVVERVSPTGAVTAFEYDDCGRPSAVIDPLGARTEIGYDRDSRRVRTVLPTGEVERIEYDAVGRVVLRALPGLGTARFAYDALGRVVRVSDPWTGRRRFRYDAAGQLIEAVDGLGGVTRFDYDERGRNTVITDPMGGVIRRRFDACDRAVEVIDPLGRSTTAGYDAAGRQIWQRDRDGSRWERHYDSDGREKSFAIDGRVVSETHRDIRGRALRITDRTAPGEPVEHELRWDRCGRLIERRRGGRGVSWEYDADGSRSAAVHPDGGRTEYERDARGLVTAVAHPGLGRATFGYDRSGRLVRSSAGALAQEWVFRDGALVEHRHYGGGRRATTVLERDEDGRLSGVSGPDGSVAYRYDDAHQLIAAIPESGDAREWSFDAAGRLVREQVGGTVHSRHYDAGGRLIAAESSDGTRVEYVHDGLGRRIREVSSDGTERSYAWSAMGSLASVSHSYAGSAPRTTALWVDVLGDLASVDGTDVWWDDASGAPDLLAVGDSPVLRTPGGVIGIGDQWSDPGWRAERSTSAHDPWNPSAATTIADGVGVTPAGALTFAGLEWMGHRAYDPATRGFLSTDPVSPTWGAAWSGNPYSFAGNDPVHALDPAGLSPVTDTQLQAYRDGNNGAFAAAGDWMAQNWEYIAGGAMIVAGGVLMATGVGGPIGAGLVGAGIDVIVQKATTGSVNWGQTALTAVTGGLGGSMTAARLGAAGISGLKAAVASEAASGAASGAAGDAYAYATGPGPHTVDGFLQASGGGAIAGAAMGADGPLLGRGLTGTGRAGGNLLGKEADALTPDITTPSEPLNAVKPVPEEYINLASPSRTRHILEGDGTSTGKAGGHRWTDSPDRDPNKTRFPAEWSDAKIMHEVSDVATDPSLRWKQNKGPLGSDYAKNGEPSRILVEGLRDGVTIRVIVEPIGEGIITAFPIN</sequence>
<dbReference type="Pfam" id="PF14436">
    <property type="entry name" value="EndoU_bacteria"/>
    <property type="match status" value="1"/>
</dbReference>
<evidence type="ECO:0000256" key="2">
    <source>
        <dbReference type="SAM" id="MobiDB-lite"/>
    </source>
</evidence>
<dbReference type="InterPro" id="IPR045351">
    <property type="entry name" value="DUF6531"/>
</dbReference>
<evidence type="ECO:0000259" key="3">
    <source>
        <dbReference type="Pfam" id="PF14436"/>
    </source>
</evidence>
<dbReference type="PANTHER" id="PTHR32305:SF15">
    <property type="entry name" value="PROTEIN RHSA-RELATED"/>
    <property type="match status" value="1"/>
</dbReference>
<dbReference type="KEGG" id="rtn:A6122_1188"/>
<dbReference type="Pfam" id="PF25023">
    <property type="entry name" value="TEN_YD-shell"/>
    <property type="match status" value="2"/>
</dbReference>
<evidence type="ECO:0000259" key="5">
    <source>
        <dbReference type="Pfam" id="PF25023"/>
    </source>
</evidence>
<feature type="domain" description="Teneurin-like YD-shell" evidence="5">
    <location>
        <begin position="889"/>
        <end position="1061"/>
    </location>
</feature>